<dbReference type="InterPro" id="IPR016024">
    <property type="entry name" value="ARM-type_fold"/>
</dbReference>
<dbReference type="WBParaSite" id="nRc.2.0.1.t45582-RA">
    <property type="protein sequence ID" value="nRc.2.0.1.t45582-RA"/>
    <property type="gene ID" value="nRc.2.0.1.g45582"/>
</dbReference>
<evidence type="ECO:0000313" key="1">
    <source>
        <dbReference type="Proteomes" id="UP000887565"/>
    </source>
</evidence>
<evidence type="ECO:0000313" key="2">
    <source>
        <dbReference type="WBParaSite" id="nRc.2.0.1.t45582-RA"/>
    </source>
</evidence>
<proteinExistence type="predicted"/>
<dbReference type="AlphaFoldDB" id="A0A915L4Z8"/>
<dbReference type="Proteomes" id="UP000887565">
    <property type="component" value="Unplaced"/>
</dbReference>
<dbReference type="SUPFAM" id="SSF48371">
    <property type="entry name" value="ARM repeat"/>
    <property type="match status" value="1"/>
</dbReference>
<reference evidence="2" key="1">
    <citation type="submission" date="2022-11" db="UniProtKB">
        <authorList>
            <consortium name="WormBaseParasite"/>
        </authorList>
    </citation>
    <scope>IDENTIFICATION</scope>
</reference>
<organism evidence="1 2">
    <name type="scientific">Romanomermis culicivorax</name>
    <name type="common">Nematode worm</name>
    <dbReference type="NCBI Taxonomy" id="13658"/>
    <lineage>
        <taxon>Eukaryota</taxon>
        <taxon>Metazoa</taxon>
        <taxon>Ecdysozoa</taxon>
        <taxon>Nematoda</taxon>
        <taxon>Enoplea</taxon>
        <taxon>Dorylaimia</taxon>
        <taxon>Mermithida</taxon>
        <taxon>Mermithoidea</taxon>
        <taxon>Mermithidae</taxon>
        <taxon>Romanomermis</taxon>
    </lineage>
</organism>
<protein>
    <submittedName>
        <fullName evidence="2">Uncharacterized protein</fullName>
    </submittedName>
</protein>
<accession>A0A915L4Z8</accession>
<sequence>MQSGEFVTGTPPPEIVDHMTISSGFGYGWTSDLHKFRDQIKTLVALARNSIVVKNDSASMAPNDRDIIFAGLQLLQAIIDNGSDASWVAQIVRLEDLQIFILPQASSQDASLTSFIVELIGKMIENQILPKIYYRKDDYLSEKDKIFSIVRLILPIVTSHCQSEIIRVKKNALDCASMIFPIFTCSEDIEQFQLGSILENLLTVISESIQKPCKKPRNHLSTALSALLAFLELFDDVTIDVEPAASQLIFFETIRCVIYLVPFCDESAMEHVYPMIDSILIAKNLELYKHLLKQEAEYVKSNEKLTIMLECDKFSVAVSEFSDSFLLGLIITINVRSIKLDPCNKDKQGILMKQSALKKLHTVESYENNDSNAGTSAILKADFSATISAQISEFGSDHCNFLDPDQMKQILWMHPTMLKIEIRIKRLKERSSSMLTAEKIITLKPYQHYQKLHGEENVAFWLVKLIGNGRSIHGLAKHICTT</sequence>
<name>A0A915L4Z8_ROMCU</name>
<keyword evidence="1" id="KW-1185">Reference proteome</keyword>